<sequence>MLLKGMLINVGAILRQNMKKFRNNLRWKFCNGGSITRFFRAEGIDEETMDITVAYHPDLTGKFVRTKALDTSHGHVLSAQERQARDDSVMARMFMMAKLQMCIGGRSVIDAEMETMAKR</sequence>
<dbReference type="EnsemblPlants" id="PGSC0003DMT400095467">
    <property type="protein sequence ID" value="PGSC0003DMT400095467"/>
    <property type="gene ID" value="PGSC0003DMG400045038"/>
</dbReference>
<dbReference type="HOGENOM" id="CLU_043094_3_0_1"/>
<reference evidence="2" key="1">
    <citation type="journal article" date="2011" name="Nature">
        <title>Genome sequence and analysis of the tuber crop potato.</title>
        <authorList>
            <consortium name="The Potato Genome Sequencing Consortium"/>
        </authorList>
    </citation>
    <scope>NUCLEOTIDE SEQUENCE [LARGE SCALE GENOMIC DNA]</scope>
    <source>
        <strain evidence="2">cv. DM1-3 516 R44</strain>
    </source>
</reference>
<name>M1DWD2_SOLTU</name>
<evidence type="ECO:0000313" key="1">
    <source>
        <dbReference type="EnsemblPlants" id="PGSC0003DMT400095467"/>
    </source>
</evidence>
<accession>M1DWD2</accession>
<dbReference type="Gramene" id="PGSC0003DMT400095467">
    <property type="protein sequence ID" value="PGSC0003DMT400095467"/>
    <property type="gene ID" value="PGSC0003DMG400045038"/>
</dbReference>
<protein>
    <submittedName>
        <fullName evidence="1">Uncharacterized protein</fullName>
    </submittedName>
</protein>
<reference evidence="1" key="2">
    <citation type="submission" date="2015-06" db="UniProtKB">
        <authorList>
            <consortium name="EnsemblPlants"/>
        </authorList>
    </citation>
    <scope>IDENTIFICATION</scope>
    <source>
        <strain evidence="1">DM1-3 516 R44</strain>
    </source>
</reference>
<organism evidence="1 2">
    <name type="scientific">Solanum tuberosum</name>
    <name type="common">Potato</name>
    <dbReference type="NCBI Taxonomy" id="4113"/>
    <lineage>
        <taxon>Eukaryota</taxon>
        <taxon>Viridiplantae</taxon>
        <taxon>Streptophyta</taxon>
        <taxon>Embryophyta</taxon>
        <taxon>Tracheophyta</taxon>
        <taxon>Spermatophyta</taxon>
        <taxon>Magnoliopsida</taxon>
        <taxon>eudicotyledons</taxon>
        <taxon>Gunneridae</taxon>
        <taxon>Pentapetalae</taxon>
        <taxon>asterids</taxon>
        <taxon>lamiids</taxon>
        <taxon>Solanales</taxon>
        <taxon>Solanaceae</taxon>
        <taxon>Solanoideae</taxon>
        <taxon>Solaneae</taxon>
        <taxon>Solanum</taxon>
    </lineage>
</organism>
<dbReference type="Proteomes" id="UP000011115">
    <property type="component" value="Unassembled WGS sequence"/>
</dbReference>
<proteinExistence type="predicted"/>
<evidence type="ECO:0000313" key="2">
    <source>
        <dbReference type="Proteomes" id="UP000011115"/>
    </source>
</evidence>
<dbReference type="AlphaFoldDB" id="M1DWD2"/>
<dbReference type="PaxDb" id="4113-PGSC0003DMT400095467"/>
<dbReference type="InParanoid" id="M1DWD2"/>
<keyword evidence="2" id="KW-1185">Reference proteome</keyword>